<evidence type="ECO:0000256" key="1">
    <source>
        <dbReference type="SAM" id="MobiDB-lite"/>
    </source>
</evidence>
<name>A0A8I6Y2J3_HORVV</name>
<evidence type="ECO:0000313" key="3">
    <source>
        <dbReference type="Proteomes" id="UP000011116"/>
    </source>
</evidence>
<dbReference type="Gramene" id="HORVU.MOREX.r2.3HG0268710.1">
    <property type="protein sequence ID" value="HORVU.MOREX.r2.3HG0268710.1"/>
    <property type="gene ID" value="HORVU.MOREX.r2.3HG0268710"/>
</dbReference>
<feature type="region of interest" description="Disordered" evidence="1">
    <location>
        <begin position="311"/>
        <end position="372"/>
    </location>
</feature>
<dbReference type="AlphaFoldDB" id="A0A8I6Y2J3"/>
<reference evidence="2" key="3">
    <citation type="submission" date="2022-01" db="UniProtKB">
        <authorList>
            <consortium name="EnsemblPlants"/>
        </authorList>
    </citation>
    <scope>IDENTIFICATION</scope>
    <source>
        <strain evidence="2">subsp. vulgare</strain>
    </source>
</reference>
<organism evidence="2 3">
    <name type="scientific">Hordeum vulgare subsp. vulgare</name>
    <name type="common">Domesticated barley</name>
    <dbReference type="NCBI Taxonomy" id="112509"/>
    <lineage>
        <taxon>Eukaryota</taxon>
        <taxon>Viridiplantae</taxon>
        <taxon>Streptophyta</taxon>
        <taxon>Embryophyta</taxon>
        <taxon>Tracheophyta</taxon>
        <taxon>Spermatophyta</taxon>
        <taxon>Magnoliopsida</taxon>
        <taxon>Liliopsida</taxon>
        <taxon>Poales</taxon>
        <taxon>Poaceae</taxon>
        <taxon>BOP clade</taxon>
        <taxon>Pooideae</taxon>
        <taxon>Triticodae</taxon>
        <taxon>Triticeae</taxon>
        <taxon>Hordeinae</taxon>
        <taxon>Hordeum</taxon>
    </lineage>
</organism>
<dbReference type="Proteomes" id="UP000011116">
    <property type="component" value="Chromosome 3H"/>
</dbReference>
<feature type="compositionally biased region" description="Acidic residues" evidence="1">
    <location>
        <begin position="358"/>
        <end position="372"/>
    </location>
</feature>
<sequence length="372" mass="40788">MEKLLLFYGDIRDGPSGLDVSRCTAKIVFVKDMVNRGFMDVKRCIQAEFGPDTVGKNMTVEAFVIVGRVDGTPARWGLRQVKGDVSWGSYMKFASTPGNAMYRRPVVHVWCSHPTGGDDGGQSCVCEESVVVPTVNGDIAYLHDATIKDMRSIMKDVSEIARAKGLSDYHYDSSNDDDEGGDLSQAPVIRQRTMTPLEESWADGDTARHRDEMIRDMRMLMADVLEVLRMDPSFAHSVSSRLINIYETAEKIMKRWSCYRIDGIASRPYDMTEVRSALPSESGLSLTTPLNCEAGAGQNSALLHMPANSPLQVSQFGASPPEHQFDTGAMEVDNPFPETSPGGGHTGQCSYDQGQGSDGDESTDEEECDGLD</sequence>
<dbReference type="Gramene" id="HORVU.MOREX.r3.3HG0321880.1">
    <property type="protein sequence ID" value="HORVU.MOREX.r3.3HG0321880.1"/>
    <property type="gene ID" value="HORVU.MOREX.r3.3HG0321880"/>
</dbReference>
<reference evidence="2" key="2">
    <citation type="submission" date="2020-10" db="EMBL/GenBank/DDBJ databases">
        <authorList>
            <person name="Scholz U."/>
            <person name="Mascher M."/>
            <person name="Fiebig A."/>
        </authorList>
    </citation>
    <scope>NUCLEOTIDE SEQUENCE [LARGE SCALE GENOMIC DNA]</scope>
    <source>
        <strain evidence="2">cv. Morex</strain>
    </source>
</reference>
<accession>A0A8I6Y2J3</accession>
<protein>
    <submittedName>
        <fullName evidence="2">Uncharacterized protein</fullName>
    </submittedName>
</protein>
<keyword evidence="3" id="KW-1185">Reference proteome</keyword>
<dbReference type="EnsemblPlants" id="HORVU.MOREX.r3.3HG0321880.1">
    <property type="protein sequence ID" value="HORVU.MOREX.r3.3HG0321880.1"/>
    <property type="gene ID" value="HORVU.MOREX.r3.3HG0321880"/>
</dbReference>
<proteinExistence type="predicted"/>
<evidence type="ECO:0000313" key="2">
    <source>
        <dbReference type="EnsemblPlants" id="HORVU.MOREX.r3.3HG0321880.1"/>
    </source>
</evidence>
<reference evidence="3" key="1">
    <citation type="journal article" date="2012" name="Nature">
        <title>A physical, genetic and functional sequence assembly of the barley genome.</title>
        <authorList>
            <consortium name="The International Barley Genome Sequencing Consortium"/>
            <person name="Mayer K.F."/>
            <person name="Waugh R."/>
            <person name="Brown J.W."/>
            <person name="Schulman A."/>
            <person name="Langridge P."/>
            <person name="Platzer M."/>
            <person name="Fincher G.B."/>
            <person name="Muehlbauer G.J."/>
            <person name="Sato K."/>
            <person name="Close T.J."/>
            <person name="Wise R.P."/>
            <person name="Stein N."/>
        </authorList>
    </citation>
    <scope>NUCLEOTIDE SEQUENCE [LARGE SCALE GENOMIC DNA]</scope>
    <source>
        <strain evidence="3">cv. Morex</strain>
    </source>
</reference>